<proteinExistence type="predicted"/>
<accession>A0A1H6M301</accession>
<keyword evidence="2" id="KW-1185">Reference proteome</keyword>
<name>A0A1H6M301_9FLAO</name>
<reference evidence="2" key="1">
    <citation type="submission" date="2016-10" db="EMBL/GenBank/DDBJ databases">
        <authorList>
            <person name="Varghese N."/>
            <person name="Submissions S."/>
        </authorList>
    </citation>
    <scope>NUCLEOTIDE SEQUENCE [LARGE SCALE GENOMIC DNA]</scope>
    <source>
        <strain evidence="2">DSM 19326</strain>
    </source>
</reference>
<evidence type="ECO:0000313" key="1">
    <source>
        <dbReference type="EMBL" id="SEH91647.1"/>
    </source>
</evidence>
<dbReference type="EMBL" id="FNWX01000051">
    <property type="protein sequence ID" value="SEH91647.1"/>
    <property type="molecule type" value="Genomic_DNA"/>
</dbReference>
<gene>
    <name evidence="1" type="ORF">SAMN05421793_15116</name>
</gene>
<dbReference type="STRING" id="420404.SAMN05421793_15116"/>
<organism evidence="1 2">
    <name type="scientific">Epilithonimonas hominis</name>
    <dbReference type="NCBI Taxonomy" id="420404"/>
    <lineage>
        <taxon>Bacteria</taxon>
        <taxon>Pseudomonadati</taxon>
        <taxon>Bacteroidota</taxon>
        <taxon>Flavobacteriia</taxon>
        <taxon>Flavobacteriales</taxon>
        <taxon>Weeksellaceae</taxon>
        <taxon>Chryseobacterium group</taxon>
        <taxon>Epilithonimonas</taxon>
    </lineage>
</organism>
<protein>
    <submittedName>
        <fullName evidence="1">Uncharacterized protein</fullName>
    </submittedName>
</protein>
<sequence length="39" mass="4765">MNRFLCLNKDKDAELMKKLKEQETREKQKLNHYNNAVEL</sequence>
<dbReference type="Proteomes" id="UP000198555">
    <property type="component" value="Unassembled WGS sequence"/>
</dbReference>
<dbReference type="AlphaFoldDB" id="A0A1H6M301"/>
<evidence type="ECO:0000313" key="2">
    <source>
        <dbReference type="Proteomes" id="UP000198555"/>
    </source>
</evidence>